<protein>
    <recommendedName>
        <fullName evidence="4">F-box domain-containing protein</fullName>
    </recommendedName>
</protein>
<evidence type="ECO:0000313" key="3">
    <source>
        <dbReference type="Proteomes" id="UP000076798"/>
    </source>
</evidence>
<proteinExistence type="predicted"/>
<dbReference type="EMBL" id="KV428305">
    <property type="protein sequence ID" value="KZT32673.1"/>
    <property type="molecule type" value="Genomic_DNA"/>
</dbReference>
<dbReference type="InterPro" id="IPR032675">
    <property type="entry name" value="LRR_dom_sf"/>
</dbReference>
<evidence type="ECO:0008006" key="4">
    <source>
        <dbReference type="Google" id="ProtNLM"/>
    </source>
</evidence>
<evidence type="ECO:0000256" key="1">
    <source>
        <dbReference type="SAM" id="MobiDB-lite"/>
    </source>
</evidence>
<keyword evidence="3" id="KW-1185">Reference proteome</keyword>
<reference evidence="2 3" key="1">
    <citation type="journal article" date="2016" name="Mol. Biol. Evol.">
        <title>Comparative Genomics of Early-Diverging Mushroom-Forming Fungi Provides Insights into the Origins of Lignocellulose Decay Capabilities.</title>
        <authorList>
            <person name="Nagy L.G."/>
            <person name="Riley R."/>
            <person name="Tritt A."/>
            <person name="Adam C."/>
            <person name="Daum C."/>
            <person name="Floudas D."/>
            <person name="Sun H."/>
            <person name="Yadav J.S."/>
            <person name="Pangilinan J."/>
            <person name="Larsson K.H."/>
            <person name="Matsuura K."/>
            <person name="Barry K."/>
            <person name="Labutti K."/>
            <person name="Kuo R."/>
            <person name="Ohm R.A."/>
            <person name="Bhattacharya S.S."/>
            <person name="Shirouzu T."/>
            <person name="Yoshinaga Y."/>
            <person name="Martin F.M."/>
            <person name="Grigoriev I.V."/>
            <person name="Hibbett D.S."/>
        </authorList>
    </citation>
    <scope>NUCLEOTIDE SEQUENCE [LARGE SCALE GENOMIC DNA]</scope>
    <source>
        <strain evidence="2 3">HHB10207 ss-3</strain>
    </source>
</reference>
<accession>A0A165XY43</accession>
<gene>
    <name evidence="2" type="ORF">SISSUDRAFT_1037566</name>
</gene>
<organism evidence="2 3">
    <name type="scientific">Sistotremastrum suecicum HHB10207 ss-3</name>
    <dbReference type="NCBI Taxonomy" id="1314776"/>
    <lineage>
        <taxon>Eukaryota</taxon>
        <taxon>Fungi</taxon>
        <taxon>Dikarya</taxon>
        <taxon>Basidiomycota</taxon>
        <taxon>Agaricomycotina</taxon>
        <taxon>Agaricomycetes</taxon>
        <taxon>Sistotremastrales</taxon>
        <taxon>Sistotremastraceae</taxon>
        <taxon>Sistotremastrum</taxon>
    </lineage>
</organism>
<evidence type="ECO:0000313" key="2">
    <source>
        <dbReference type="EMBL" id="KZT32673.1"/>
    </source>
</evidence>
<dbReference type="AlphaFoldDB" id="A0A165XY43"/>
<sequence>MSLPFELCARITDEIRAWDDRLVEEKTLVNLSAVSKSWRPEALRALWSKVVIDDKDMGSENPRGTKGTIAMVSIIVQNEYCHYIRDLRIILEMANATEEPQYVVPGFSMEDKIVYTLYNSTNLRELHIRDLAMHHSRIEKNIGGMIVQSAYRCRFPQLHSLKLILNQNDDYREPDCSKSGDGLLRFLTNHPDLTHLNLSAEDEYSLKPAGRFPRLLSNLKGFEGSPEEARILAGSSSPLGSSLTNITLNIHPMDALDYDHAHWCLVEDLGLLDKPFNSVRSLEFSAMCGPYLDVDILLAVHRCFPNLEELRGVAIPPEIVRYPQEILLTTGTIRDEKPLPKLNKLEFTGDELIYLHESEGDVEEAMKKLPRLFPSLRSASRHACYAYPSRADSPDRLFLTFDDNGSVKTMMKEKRPQRAATSPPAQTEEAEE</sequence>
<dbReference type="Gene3D" id="3.80.10.10">
    <property type="entry name" value="Ribonuclease Inhibitor"/>
    <property type="match status" value="1"/>
</dbReference>
<dbReference type="Proteomes" id="UP000076798">
    <property type="component" value="Unassembled WGS sequence"/>
</dbReference>
<feature type="region of interest" description="Disordered" evidence="1">
    <location>
        <begin position="409"/>
        <end position="432"/>
    </location>
</feature>
<name>A0A165XY43_9AGAM</name>